<dbReference type="InterPro" id="IPR008271">
    <property type="entry name" value="Ser/Thr_kinase_AS"/>
</dbReference>
<name>A0A8J7U653_9BACT</name>
<evidence type="ECO:0000256" key="3">
    <source>
        <dbReference type="ARBA" id="ARBA00022777"/>
    </source>
</evidence>
<protein>
    <submittedName>
        <fullName evidence="6">Serine/threonine protein kinase</fullName>
    </submittedName>
</protein>
<gene>
    <name evidence="6" type="ORF">J3U88_28320</name>
</gene>
<dbReference type="Gene3D" id="1.10.510.10">
    <property type="entry name" value="Transferase(Phosphotransferase) domain 1"/>
    <property type="match status" value="1"/>
</dbReference>
<dbReference type="GO" id="GO:0005524">
    <property type="term" value="F:ATP binding"/>
    <property type="evidence" value="ECO:0007669"/>
    <property type="project" value="UniProtKB-KW"/>
</dbReference>
<dbReference type="AlphaFoldDB" id="A0A8J7U653"/>
<organism evidence="6 7">
    <name type="scientific">Acanthopleuribacter pedis</name>
    <dbReference type="NCBI Taxonomy" id="442870"/>
    <lineage>
        <taxon>Bacteria</taxon>
        <taxon>Pseudomonadati</taxon>
        <taxon>Acidobacteriota</taxon>
        <taxon>Holophagae</taxon>
        <taxon>Acanthopleuribacterales</taxon>
        <taxon>Acanthopleuribacteraceae</taxon>
        <taxon>Acanthopleuribacter</taxon>
    </lineage>
</organism>
<accession>A0A8J7U653</accession>
<reference evidence="6" key="1">
    <citation type="submission" date="2021-03" db="EMBL/GenBank/DDBJ databases">
        <authorList>
            <person name="Wang G."/>
        </authorList>
    </citation>
    <scope>NUCLEOTIDE SEQUENCE</scope>
    <source>
        <strain evidence="6">KCTC 12899</strain>
    </source>
</reference>
<dbReference type="Gene3D" id="3.30.200.20">
    <property type="entry name" value="Phosphorylase Kinase, domain 1"/>
    <property type="match status" value="1"/>
</dbReference>
<dbReference type="SMART" id="SM00220">
    <property type="entry name" value="S_TKc"/>
    <property type="match status" value="1"/>
</dbReference>
<proteinExistence type="predicted"/>
<evidence type="ECO:0000259" key="5">
    <source>
        <dbReference type="PROSITE" id="PS50011"/>
    </source>
</evidence>
<dbReference type="EMBL" id="JAFREP010000035">
    <property type="protein sequence ID" value="MBO1322412.1"/>
    <property type="molecule type" value="Genomic_DNA"/>
</dbReference>
<dbReference type="PANTHER" id="PTHR43289:SF6">
    <property type="entry name" value="SERINE_THREONINE-PROTEIN KINASE NEKL-3"/>
    <property type="match status" value="1"/>
</dbReference>
<dbReference type="PANTHER" id="PTHR43289">
    <property type="entry name" value="MITOGEN-ACTIVATED PROTEIN KINASE KINASE KINASE 20-RELATED"/>
    <property type="match status" value="1"/>
</dbReference>
<dbReference type="RefSeq" id="WP_207862385.1">
    <property type="nucleotide sequence ID" value="NZ_JAFREP010000035.1"/>
</dbReference>
<dbReference type="PROSITE" id="PS50011">
    <property type="entry name" value="PROTEIN_KINASE_DOM"/>
    <property type="match status" value="1"/>
</dbReference>
<keyword evidence="4" id="KW-0067">ATP-binding</keyword>
<dbReference type="PROSITE" id="PS00108">
    <property type="entry name" value="PROTEIN_KINASE_ST"/>
    <property type="match status" value="1"/>
</dbReference>
<evidence type="ECO:0000313" key="6">
    <source>
        <dbReference type="EMBL" id="MBO1322412.1"/>
    </source>
</evidence>
<feature type="domain" description="Protein kinase" evidence="5">
    <location>
        <begin position="37"/>
        <end position="197"/>
    </location>
</feature>
<keyword evidence="3 6" id="KW-0418">Kinase</keyword>
<keyword evidence="2" id="KW-0547">Nucleotide-binding</keyword>
<evidence type="ECO:0000256" key="1">
    <source>
        <dbReference type="ARBA" id="ARBA00022679"/>
    </source>
</evidence>
<dbReference type="SUPFAM" id="SSF56112">
    <property type="entry name" value="Protein kinase-like (PK-like)"/>
    <property type="match status" value="1"/>
</dbReference>
<dbReference type="InterPro" id="IPR000719">
    <property type="entry name" value="Prot_kinase_dom"/>
</dbReference>
<dbReference type="CDD" id="cd14014">
    <property type="entry name" value="STKc_PknB_like"/>
    <property type="match status" value="1"/>
</dbReference>
<dbReference type="GO" id="GO:0004674">
    <property type="term" value="F:protein serine/threonine kinase activity"/>
    <property type="evidence" value="ECO:0007669"/>
    <property type="project" value="UniProtKB-KW"/>
</dbReference>
<dbReference type="Proteomes" id="UP000664417">
    <property type="component" value="Unassembled WGS sequence"/>
</dbReference>
<keyword evidence="6" id="KW-0723">Serine/threonine-protein kinase</keyword>
<evidence type="ECO:0000256" key="4">
    <source>
        <dbReference type="ARBA" id="ARBA00022840"/>
    </source>
</evidence>
<keyword evidence="7" id="KW-1185">Reference proteome</keyword>
<keyword evidence="1" id="KW-0808">Transferase</keyword>
<dbReference type="InterPro" id="IPR011009">
    <property type="entry name" value="Kinase-like_dom_sf"/>
</dbReference>
<comment type="caution">
    <text evidence="6">The sequence shown here is derived from an EMBL/GenBank/DDBJ whole genome shotgun (WGS) entry which is preliminary data.</text>
</comment>
<evidence type="ECO:0000313" key="7">
    <source>
        <dbReference type="Proteomes" id="UP000664417"/>
    </source>
</evidence>
<evidence type="ECO:0000256" key="2">
    <source>
        <dbReference type="ARBA" id="ARBA00022741"/>
    </source>
</evidence>
<sequence>MPRVDAEASRDNVLDKALFNWDEGGLDPKPGETVGRYQIVRKLGEDGMGVVYLARQAEPIEREIALKLIRAGMDSRQVAARFRLEQHTLAKLKHPYIAHVYDGGISEQGRPWFAMEYIEGTPISDWCDKHRETIEQRLRLFLRLCETVHHAHRRGCLHRDLKPTNILVCEEEGVAAPKVIDFGIAKATTGEPNPNRS</sequence>
<dbReference type="Pfam" id="PF00069">
    <property type="entry name" value="Pkinase"/>
    <property type="match status" value="1"/>
</dbReference>